<evidence type="ECO:0000256" key="2">
    <source>
        <dbReference type="SAM" id="SignalP"/>
    </source>
</evidence>
<feature type="region of interest" description="Disordered" evidence="1">
    <location>
        <begin position="260"/>
        <end position="283"/>
    </location>
</feature>
<feature type="signal peptide" evidence="2">
    <location>
        <begin position="1"/>
        <end position="31"/>
    </location>
</feature>
<dbReference type="RefSeq" id="WP_354444966.1">
    <property type="nucleotide sequence ID" value="NZ_JBEPSH010000006.1"/>
</dbReference>
<evidence type="ECO:0000313" key="3">
    <source>
        <dbReference type="EMBL" id="MET4578050.1"/>
    </source>
</evidence>
<dbReference type="Proteomes" id="UP001549320">
    <property type="component" value="Unassembled WGS sequence"/>
</dbReference>
<comment type="caution">
    <text evidence="3">The sequence shown here is derived from an EMBL/GenBank/DDBJ whole genome shotgun (WGS) entry which is preliminary data.</text>
</comment>
<sequence>MNSMASLRNSRIGVMAGTLMLALVAGCAAPAGGENSPAAMAAASALARETPLISVPSTSVGTWYDLGAEPSPWLGGEGAVPVSSANAATRAVGLQRGDGTWLAVVVAQSAPASAAPACPQPDSMHLGGRGPSDCLRLRRDADLEGWLRAQHSVLWQWLDDRNLDSRPRAWVGHRVVVGGRLLEVHALFNPFLIEPVTRNNADFLAAGQPGTLWAQALADATRAAAGGTALVVPPFPYAARLAPPAFQSTTTLPMAPVAAPAPTRATQVPQPATQVQTPRRDRE</sequence>
<feature type="chain" id="PRO_5045846946" evidence="2">
    <location>
        <begin position="32"/>
        <end position="283"/>
    </location>
</feature>
<reference evidence="3 4" key="1">
    <citation type="submission" date="2024-06" db="EMBL/GenBank/DDBJ databases">
        <title>Sorghum-associated microbial communities from plants grown in Nebraska, USA.</title>
        <authorList>
            <person name="Schachtman D."/>
        </authorList>
    </citation>
    <scope>NUCLEOTIDE SEQUENCE [LARGE SCALE GENOMIC DNA]</scope>
    <source>
        <strain evidence="3 4">2709</strain>
    </source>
</reference>
<keyword evidence="4" id="KW-1185">Reference proteome</keyword>
<feature type="compositionally biased region" description="Low complexity" evidence="1">
    <location>
        <begin position="260"/>
        <end position="277"/>
    </location>
</feature>
<name>A0ABV2QAK7_9BURK</name>
<proteinExistence type="predicted"/>
<protein>
    <submittedName>
        <fullName evidence="3">Uncharacterized protein</fullName>
    </submittedName>
</protein>
<gene>
    <name evidence="3" type="ORF">ABIE13_003166</name>
</gene>
<accession>A0ABV2QAK7</accession>
<evidence type="ECO:0000256" key="1">
    <source>
        <dbReference type="SAM" id="MobiDB-lite"/>
    </source>
</evidence>
<evidence type="ECO:0000313" key="4">
    <source>
        <dbReference type="Proteomes" id="UP001549320"/>
    </source>
</evidence>
<organism evidence="3 4">
    <name type="scientific">Ottowia thiooxydans</name>
    <dbReference type="NCBI Taxonomy" id="219182"/>
    <lineage>
        <taxon>Bacteria</taxon>
        <taxon>Pseudomonadati</taxon>
        <taxon>Pseudomonadota</taxon>
        <taxon>Betaproteobacteria</taxon>
        <taxon>Burkholderiales</taxon>
        <taxon>Comamonadaceae</taxon>
        <taxon>Ottowia</taxon>
    </lineage>
</organism>
<keyword evidence="2" id="KW-0732">Signal</keyword>
<dbReference type="EMBL" id="JBEPSH010000006">
    <property type="protein sequence ID" value="MET4578050.1"/>
    <property type="molecule type" value="Genomic_DNA"/>
</dbReference>